<evidence type="ECO:0000313" key="3">
    <source>
        <dbReference type="EMBL" id="HGI88023.1"/>
    </source>
</evidence>
<dbReference type="EMBL" id="DTFF01000052">
    <property type="protein sequence ID" value="HGI88023.1"/>
    <property type="molecule type" value="Genomic_DNA"/>
</dbReference>
<sequence>MKGCVIVASIASRKSVAIAKSIKSLLDYNVVGVAHTKHPHLFSVVFDKKYLFEVPRDSEKWPKLVACVAHREGCEVVVPVDFIDFAMLSKYAKLLNELGATIAAPRYEDIALASDRVKISDALRHVAEFPKQRFIRSSAGAEAIYSLSPPLVVKGLGDASNPSFHLGYETTINEIHKRAPCIVQEYVEGIARGYYALSYNGNPIIEFTHQRIVEYLPIGGASLVAKGPVEDPELYALGRRILRELRWSGVIMVETRYSDEYGKHYVLELNPKFWGSVDLSVTLGYHFPALLVVAYVHGAEKARELAERLAVRRGEFTWVLDGLRYVVKIPSAWFFMVKKAFSNPLHSDAHVLDVSKNLVQLIKAFNRIDRESQLWALYLESAKSELRYWVKRFKQFLSTGSKAVIFDLDATLVRLPVAWHQVRSRLESLGLVLRWESINRALARLWVSDVNSYHKLSTVLEEEELRALEKLSESSLLVPRSFIERLAKHSRICIATKQSVKVAEEVLKRLGVRGYVSAVIGRDSGIGPIKIGLYRKCVELMGASEALVLDDNAEYIVEAYREGFTPMLASDNVYRIARSLRLGIPAGPTKMLVKAVLHGLGLGSLR</sequence>
<dbReference type="GO" id="GO:0046872">
    <property type="term" value="F:metal ion binding"/>
    <property type="evidence" value="ECO:0007669"/>
    <property type="project" value="InterPro"/>
</dbReference>
<dbReference type="InterPro" id="IPR036412">
    <property type="entry name" value="HAD-like_sf"/>
</dbReference>
<dbReference type="SUPFAM" id="SSF56059">
    <property type="entry name" value="Glutathione synthetase ATP-binding domain-like"/>
    <property type="match status" value="1"/>
</dbReference>
<dbReference type="PROSITE" id="PS50975">
    <property type="entry name" value="ATP_GRASP"/>
    <property type="match status" value="1"/>
</dbReference>
<name>A0A7C4FG78_9CREN</name>
<comment type="caution">
    <text evidence="3">The sequence shown here is derived from an EMBL/GenBank/DDBJ whole genome shotgun (WGS) entry which is preliminary data.</text>
</comment>
<dbReference type="InterPro" id="IPR023214">
    <property type="entry name" value="HAD_sf"/>
</dbReference>
<proteinExistence type="predicted"/>
<dbReference type="InterPro" id="IPR011761">
    <property type="entry name" value="ATP-grasp"/>
</dbReference>
<dbReference type="SUPFAM" id="SSF56784">
    <property type="entry name" value="HAD-like"/>
    <property type="match status" value="1"/>
</dbReference>
<gene>
    <name evidence="3" type="ORF">ENV14_06525</name>
</gene>
<dbReference type="AlphaFoldDB" id="A0A7C4FG78"/>
<protein>
    <recommendedName>
        <fullName evidence="2">ATP-grasp domain-containing protein</fullName>
    </recommendedName>
</protein>
<keyword evidence="1" id="KW-0067">ATP-binding</keyword>
<dbReference type="Gene3D" id="3.40.50.1000">
    <property type="entry name" value="HAD superfamily/HAD-like"/>
    <property type="match status" value="1"/>
</dbReference>
<feature type="domain" description="ATP-grasp" evidence="2">
    <location>
        <begin position="121"/>
        <end position="296"/>
    </location>
</feature>
<dbReference type="GO" id="GO:0005524">
    <property type="term" value="F:ATP binding"/>
    <property type="evidence" value="ECO:0007669"/>
    <property type="project" value="UniProtKB-UniRule"/>
</dbReference>
<dbReference type="Gene3D" id="3.30.470.20">
    <property type="entry name" value="ATP-grasp fold, B domain"/>
    <property type="match status" value="1"/>
</dbReference>
<organism evidence="3">
    <name type="scientific">Ignisphaera aggregans</name>
    <dbReference type="NCBI Taxonomy" id="334771"/>
    <lineage>
        <taxon>Archaea</taxon>
        <taxon>Thermoproteota</taxon>
        <taxon>Thermoprotei</taxon>
        <taxon>Desulfurococcales</taxon>
        <taxon>Desulfurococcaceae</taxon>
        <taxon>Ignisphaera</taxon>
    </lineage>
</organism>
<accession>A0A7C4FG78</accession>
<reference evidence="3" key="1">
    <citation type="journal article" date="2020" name="mSystems">
        <title>Genome- and Community-Level Interaction Insights into Carbon Utilization and Element Cycling Functions of Hydrothermarchaeota in Hydrothermal Sediment.</title>
        <authorList>
            <person name="Zhou Z."/>
            <person name="Liu Y."/>
            <person name="Xu W."/>
            <person name="Pan J."/>
            <person name="Luo Z.H."/>
            <person name="Li M."/>
        </authorList>
    </citation>
    <scope>NUCLEOTIDE SEQUENCE [LARGE SCALE GENOMIC DNA]</scope>
    <source>
        <strain evidence="3">SpSt-732</strain>
    </source>
</reference>
<evidence type="ECO:0000259" key="2">
    <source>
        <dbReference type="PROSITE" id="PS50975"/>
    </source>
</evidence>
<keyword evidence="1" id="KW-0547">Nucleotide-binding</keyword>
<evidence type="ECO:0000256" key="1">
    <source>
        <dbReference type="PROSITE-ProRule" id="PRU00409"/>
    </source>
</evidence>